<dbReference type="Gene3D" id="1.10.4080.10">
    <property type="entry name" value="ADP-ribosylation/Crystallin J1"/>
    <property type="match status" value="1"/>
</dbReference>
<evidence type="ECO:0000313" key="2">
    <source>
        <dbReference type="EMBL" id="VVQ22519.1"/>
    </source>
</evidence>
<dbReference type="Pfam" id="PF03747">
    <property type="entry name" value="ADP_ribosyl_GH"/>
    <property type="match status" value="1"/>
</dbReference>
<dbReference type="PANTHER" id="PTHR16222">
    <property type="entry name" value="ADP-RIBOSYLGLYCOHYDROLASE"/>
    <property type="match status" value="1"/>
</dbReference>
<dbReference type="GO" id="GO:0046872">
    <property type="term" value="F:metal ion binding"/>
    <property type="evidence" value="ECO:0007669"/>
    <property type="project" value="UniProtKB-KW"/>
</dbReference>
<comment type="cofactor">
    <cofactor evidence="1">
        <name>Mg(2+)</name>
        <dbReference type="ChEBI" id="CHEBI:18420"/>
    </cofactor>
    <text evidence="1">Binds 2 magnesium ions per subunit.</text>
</comment>
<dbReference type="InterPro" id="IPR005502">
    <property type="entry name" value="Ribosyl_crysJ1"/>
</dbReference>
<accession>A0A5E7VIM8</accession>
<evidence type="ECO:0000313" key="3">
    <source>
        <dbReference type="Proteomes" id="UP000327191"/>
    </source>
</evidence>
<dbReference type="NCBIfam" id="NF041672">
    <property type="entry name" value="ADPriboarghdlase"/>
    <property type="match status" value="1"/>
</dbReference>
<feature type="binding site" evidence="1">
    <location>
        <position position="117"/>
    </location>
    <ligand>
        <name>Mg(2+)</name>
        <dbReference type="ChEBI" id="CHEBI:18420"/>
        <label>1</label>
    </ligand>
</feature>
<dbReference type="Proteomes" id="UP000327191">
    <property type="component" value="Unassembled WGS sequence"/>
</dbReference>
<keyword evidence="1" id="KW-0460">Magnesium</keyword>
<evidence type="ECO:0000256" key="1">
    <source>
        <dbReference type="PIRSR" id="PIRSR605502-1"/>
    </source>
</evidence>
<feature type="binding site" evidence="1">
    <location>
        <position position="318"/>
    </location>
    <ligand>
        <name>Mg(2+)</name>
        <dbReference type="ChEBI" id="CHEBI:18420"/>
        <label>1</label>
    </ligand>
</feature>
<dbReference type="AlphaFoldDB" id="A0A5E7VIM8"/>
<dbReference type="EMBL" id="CABVJE010000028">
    <property type="protein sequence ID" value="VVQ22519.1"/>
    <property type="molecule type" value="Genomic_DNA"/>
</dbReference>
<dbReference type="InterPro" id="IPR050792">
    <property type="entry name" value="ADP-ribosylglycohydrolase"/>
</dbReference>
<dbReference type="InterPro" id="IPR049650">
    <property type="entry name" value="Tri1-like"/>
</dbReference>
<feature type="binding site" evidence="1">
    <location>
        <position position="116"/>
    </location>
    <ligand>
        <name>Mg(2+)</name>
        <dbReference type="ChEBI" id="CHEBI:18420"/>
        <label>1</label>
    </ligand>
</feature>
<reference evidence="2 3" key="1">
    <citation type="submission" date="2019-09" db="EMBL/GenBank/DDBJ databases">
        <authorList>
            <person name="Chandra G."/>
            <person name="Truman W A."/>
        </authorList>
    </citation>
    <scope>NUCLEOTIDE SEQUENCE [LARGE SCALE GENOMIC DNA]</scope>
    <source>
        <strain evidence="2">PS938</strain>
    </source>
</reference>
<dbReference type="PANTHER" id="PTHR16222:SF12">
    <property type="entry name" value="ADP-RIBOSYLGLYCOHYDROLASE-RELATED"/>
    <property type="match status" value="1"/>
</dbReference>
<evidence type="ECO:0008006" key="4">
    <source>
        <dbReference type="Google" id="ProtNLM"/>
    </source>
</evidence>
<feature type="binding site" evidence="1">
    <location>
        <position position="315"/>
    </location>
    <ligand>
        <name>Mg(2+)</name>
        <dbReference type="ChEBI" id="CHEBI:18420"/>
        <label>1</label>
    </ligand>
</feature>
<proteinExistence type="predicted"/>
<feature type="binding site" evidence="1">
    <location>
        <position position="118"/>
    </location>
    <ligand>
        <name>Mg(2+)</name>
        <dbReference type="ChEBI" id="CHEBI:18420"/>
        <label>1</label>
    </ligand>
</feature>
<sequence>MLNKLIDLRSSNEALTQYTERYDHLLPPPSPQLRQRMDPILQPDAPRYPNRKPEWLTSRPCTLTEEQALDRAKGCLLGLAIGDAVGTTLEFLPRDRQHVNDMVGGGPFNLKPGEWTDDTSMALALADTYVANKEFDFRDYTQRLCRWYKNGENSHNGKCFDIGNATRTALEGLMAQGVDWYGNAHPSTAGNGTIIRLAPTAIFRRHSLSGTWRESAAQSRCTHRAAEAVNCCELLGAQLHLALNGANKEETLSSMVRALYPRPLIINAGEYKQKTRDQIRSSGYVIDTLEAVLWAVWNTDNFKDAVLLAANLADDADSVAATAGQIAGALYGVTGMPEEWVKTVAWSEHIQDLAQKLFESAPLHEEMDEVIYGNP</sequence>
<keyword evidence="1" id="KW-0479">Metal-binding</keyword>
<dbReference type="InterPro" id="IPR036705">
    <property type="entry name" value="Ribosyl_crysJ1_sf"/>
</dbReference>
<protein>
    <recommendedName>
        <fullName evidence="4">ADP-ribosyl-[dinitrogen reductase] hydrolase</fullName>
    </recommendedName>
</protein>
<organism evidence="2 3">
    <name type="scientific">Pseudomonas fluorescens</name>
    <dbReference type="NCBI Taxonomy" id="294"/>
    <lineage>
        <taxon>Bacteria</taxon>
        <taxon>Pseudomonadati</taxon>
        <taxon>Pseudomonadota</taxon>
        <taxon>Gammaproteobacteria</taxon>
        <taxon>Pseudomonadales</taxon>
        <taxon>Pseudomonadaceae</taxon>
        <taxon>Pseudomonas</taxon>
    </lineage>
</organism>
<dbReference type="SUPFAM" id="SSF101478">
    <property type="entry name" value="ADP-ribosylglycohydrolase"/>
    <property type="match status" value="1"/>
</dbReference>
<gene>
    <name evidence="2" type="ORF">PS938_05238</name>
</gene>
<name>A0A5E7VIM8_PSEFL</name>
<dbReference type="RefSeq" id="WP_191628434.1">
    <property type="nucleotide sequence ID" value="NZ_CABVJE010000028.1"/>
</dbReference>
<feature type="binding site" evidence="1">
    <location>
        <position position="317"/>
    </location>
    <ligand>
        <name>Mg(2+)</name>
        <dbReference type="ChEBI" id="CHEBI:18420"/>
        <label>1</label>
    </ligand>
</feature>